<dbReference type="InterPro" id="IPR016071">
    <property type="entry name" value="Staphylococal_nuclease_OB-fold"/>
</dbReference>
<comment type="caution">
    <text evidence="2">The sequence shown here is derived from an EMBL/GenBank/DDBJ whole genome shotgun (WGS) entry which is preliminary data.</text>
</comment>
<sequence length="156" mass="18247">MKKIIWFFIFSFFLSITSIANEKKIQVVDGDTIHIGNLKYRFFGIDAPEKKQICEKDNIKIQCGVIAKNVLKNKIGDKIPECIVKDKDRYQRLVAECFIGKESLSRFMVREGYAVAYTQYSKDFIDDEKYAKENKLGIWSMSFQMPSDYRKASRNK</sequence>
<dbReference type="Proteomes" id="UP000572953">
    <property type="component" value="Unassembled WGS sequence"/>
</dbReference>
<feature type="domain" description="TNase-like" evidence="1">
    <location>
        <begin position="26"/>
        <end position="141"/>
    </location>
</feature>
<dbReference type="AlphaFoldDB" id="A0A845SA28"/>
<dbReference type="InterPro" id="IPR035437">
    <property type="entry name" value="SNase_OB-fold_sf"/>
</dbReference>
<dbReference type="SUPFAM" id="SSF50199">
    <property type="entry name" value="Staphylococcal nuclease"/>
    <property type="match status" value="1"/>
</dbReference>
<dbReference type="PANTHER" id="PTHR12302">
    <property type="entry name" value="EBNA2 BINDING PROTEIN P100"/>
    <property type="match status" value="1"/>
</dbReference>
<dbReference type="SMART" id="SM00318">
    <property type="entry name" value="SNc"/>
    <property type="match status" value="1"/>
</dbReference>
<gene>
    <name evidence="2" type="ORF">EBV78_00615</name>
</gene>
<reference evidence="2 3" key="1">
    <citation type="submission" date="2018-10" db="EMBL/GenBank/DDBJ databases">
        <title>Iterative Subtractive Binning of Freshwater Chronoseries Metagenomes Recovers Nearly Complete Genomes from over Four Hundred Novel Species.</title>
        <authorList>
            <person name="Rodriguez-R L.M."/>
            <person name="Tsementzi D."/>
            <person name="Luo C."/>
            <person name="Konstantinidis K.T."/>
        </authorList>
    </citation>
    <scope>NUCLEOTIDE SEQUENCE [LARGE SCALE GENOMIC DNA]</scope>
    <source>
        <strain evidence="2">WB7_2B_003</strain>
    </source>
</reference>
<dbReference type="PROSITE" id="PS50830">
    <property type="entry name" value="TNASE_3"/>
    <property type="match status" value="1"/>
</dbReference>
<name>A0A845SA28_9PROT</name>
<organism evidence="2 3">
    <name type="scientific">Candidatus Fonsibacter lacus</name>
    <dbReference type="NCBI Taxonomy" id="2576439"/>
    <lineage>
        <taxon>Bacteria</taxon>
        <taxon>Pseudomonadati</taxon>
        <taxon>Pseudomonadota</taxon>
        <taxon>Alphaproteobacteria</taxon>
        <taxon>Candidatus Pelagibacterales</taxon>
        <taxon>Candidatus Pelagibacterales incertae sedis</taxon>
        <taxon>Candidatus Fonsibacter</taxon>
    </lineage>
</organism>
<evidence type="ECO:0000313" key="3">
    <source>
        <dbReference type="Proteomes" id="UP000572953"/>
    </source>
</evidence>
<proteinExistence type="predicted"/>
<dbReference type="PANTHER" id="PTHR12302:SF26">
    <property type="entry name" value="BLR1266 PROTEIN"/>
    <property type="match status" value="1"/>
</dbReference>
<accession>A0A845SA28</accession>
<evidence type="ECO:0000313" key="2">
    <source>
        <dbReference type="EMBL" id="NCU62591.1"/>
    </source>
</evidence>
<dbReference type="Pfam" id="PF00565">
    <property type="entry name" value="SNase"/>
    <property type="match status" value="1"/>
</dbReference>
<evidence type="ECO:0000259" key="1">
    <source>
        <dbReference type="PROSITE" id="PS50830"/>
    </source>
</evidence>
<protein>
    <submittedName>
        <fullName evidence="2">Thermonuclease family protein</fullName>
    </submittedName>
</protein>
<dbReference type="EMBL" id="RGGN01000009">
    <property type="protein sequence ID" value="NCU62591.1"/>
    <property type="molecule type" value="Genomic_DNA"/>
</dbReference>
<dbReference type="Gene3D" id="2.40.50.90">
    <property type="match status" value="1"/>
</dbReference>